<dbReference type="EMBL" id="FWXY01000002">
    <property type="protein sequence ID" value="SMC44555.1"/>
    <property type="molecule type" value="Genomic_DNA"/>
</dbReference>
<evidence type="ECO:0000313" key="2">
    <source>
        <dbReference type="Proteomes" id="UP000192418"/>
    </source>
</evidence>
<organism evidence="1 2">
    <name type="scientific">Desulfocicer vacuolatum DSM 3385</name>
    <dbReference type="NCBI Taxonomy" id="1121400"/>
    <lineage>
        <taxon>Bacteria</taxon>
        <taxon>Pseudomonadati</taxon>
        <taxon>Thermodesulfobacteriota</taxon>
        <taxon>Desulfobacteria</taxon>
        <taxon>Desulfobacterales</taxon>
        <taxon>Desulfobacteraceae</taxon>
        <taxon>Desulfocicer</taxon>
    </lineage>
</organism>
<proteinExistence type="predicted"/>
<sequence>MSIPKKPDAAKLVISVFMNDKELFDELLPVLEKAFGPTENISGWFDFDYTDYYEGEMGTPLFRRMLSFGSLIAQDDLARIKETTNAMEKTWAVNGRRNLNLDPGYLLLSRFVLATGKDFSHRIYIGRGIYAEVTLMFKKGKFHSLAWTYPDYASTEMTDFLMDVRRQYVTDLK</sequence>
<gene>
    <name evidence="1" type="ORF">SAMN02746065_102151</name>
</gene>
<dbReference type="Pfam" id="PF14385">
    <property type="entry name" value="DUF4416"/>
    <property type="match status" value="1"/>
</dbReference>
<accession>A0A1W1Z825</accession>
<name>A0A1W1Z825_9BACT</name>
<protein>
    <recommendedName>
        <fullName evidence="3">DUF4416 domain-containing protein</fullName>
    </recommendedName>
</protein>
<keyword evidence="2" id="KW-1185">Reference proteome</keyword>
<dbReference type="InterPro" id="IPR025529">
    <property type="entry name" value="DUF4416"/>
</dbReference>
<dbReference type="STRING" id="1121400.SAMN02746065_102151"/>
<dbReference type="Proteomes" id="UP000192418">
    <property type="component" value="Unassembled WGS sequence"/>
</dbReference>
<dbReference type="AlphaFoldDB" id="A0A1W1Z825"/>
<evidence type="ECO:0000313" key="1">
    <source>
        <dbReference type="EMBL" id="SMC44555.1"/>
    </source>
</evidence>
<evidence type="ECO:0008006" key="3">
    <source>
        <dbReference type="Google" id="ProtNLM"/>
    </source>
</evidence>
<reference evidence="1 2" key="1">
    <citation type="submission" date="2017-04" db="EMBL/GenBank/DDBJ databases">
        <authorList>
            <person name="Afonso C.L."/>
            <person name="Miller P.J."/>
            <person name="Scott M.A."/>
            <person name="Spackman E."/>
            <person name="Goraichik I."/>
            <person name="Dimitrov K.M."/>
            <person name="Suarez D.L."/>
            <person name="Swayne D.E."/>
        </authorList>
    </citation>
    <scope>NUCLEOTIDE SEQUENCE [LARGE SCALE GENOMIC DNA]</scope>
    <source>
        <strain evidence="1 2">DSM 3385</strain>
    </source>
</reference>
<dbReference type="RefSeq" id="WP_084066820.1">
    <property type="nucleotide sequence ID" value="NZ_FWXY01000002.1"/>
</dbReference>
<dbReference type="OrthoDB" id="9788989at2"/>